<dbReference type="Gene3D" id="3.40.50.2300">
    <property type="match status" value="1"/>
</dbReference>
<evidence type="ECO:0000313" key="6">
    <source>
        <dbReference type="Proteomes" id="UP000198836"/>
    </source>
</evidence>
<dbReference type="SMART" id="SM00448">
    <property type="entry name" value="REC"/>
    <property type="match status" value="1"/>
</dbReference>
<dbReference type="EMBL" id="FOJM01000010">
    <property type="protein sequence ID" value="SFA51698.1"/>
    <property type="molecule type" value="Genomic_DNA"/>
</dbReference>
<dbReference type="Proteomes" id="UP000198836">
    <property type="component" value="Unassembled WGS sequence"/>
</dbReference>
<keyword evidence="1" id="KW-0597">Phosphoprotein</keyword>
<dbReference type="InterPro" id="IPR050595">
    <property type="entry name" value="Bact_response_regulator"/>
</dbReference>
<feature type="region of interest" description="Disordered" evidence="3">
    <location>
        <begin position="217"/>
        <end position="243"/>
    </location>
</feature>
<evidence type="ECO:0000259" key="4">
    <source>
        <dbReference type="PROSITE" id="PS50110"/>
    </source>
</evidence>
<sequence length="243" mass="27820">MEKRYEDTNVVSKPYSVLHVDSDMLMRRIFKKTFSAEFFHLDSAADGKEAFLFLEQKQYSYDIVITEMHMHFANGYEIVNRIRQEAPSCTVIITSSMSFLHIREGLDLIRENYFKKPLVVGKLMDRIKTILQPGENTGYHNSYELSSPATQLLASIFESGTFCTDSAKILKNKGDTIVEPLIVEPYGTEVDLKQDHWPLTGPDQELASEVTLIEQSGPKKISLETAPQPSQKPPSYMSDKRWW</sequence>
<evidence type="ECO:0000256" key="2">
    <source>
        <dbReference type="PROSITE-ProRule" id="PRU00169"/>
    </source>
</evidence>
<dbReference type="RefSeq" id="WP_090984480.1">
    <property type="nucleotide sequence ID" value="NZ_FOJM01000010.1"/>
</dbReference>
<reference evidence="6" key="1">
    <citation type="submission" date="2016-10" db="EMBL/GenBank/DDBJ databases">
        <authorList>
            <person name="Varghese N."/>
            <person name="Submissions S."/>
        </authorList>
    </citation>
    <scope>NUCLEOTIDE SEQUENCE [LARGE SCALE GENOMIC DNA]</scope>
    <source>
        <strain evidence="6">DSM 18130</strain>
    </source>
</reference>
<dbReference type="CDD" id="cd00156">
    <property type="entry name" value="REC"/>
    <property type="match status" value="1"/>
</dbReference>
<evidence type="ECO:0000313" key="5">
    <source>
        <dbReference type="EMBL" id="SFA51698.1"/>
    </source>
</evidence>
<evidence type="ECO:0000256" key="1">
    <source>
        <dbReference type="ARBA" id="ARBA00022553"/>
    </source>
</evidence>
<comment type="caution">
    <text evidence="2">Lacks conserved residue(s) required for the propagation of feature annotation.</text>
</comment>
<evidence type="ECO:0000256" key="3">
    <source>
        <dbReference type="SAM" id="MobiDB-lite"/>
    </source>
</evidence>
<dbReference type="PANTHER" id="PTHR44591">
    <property type="entry name" value="STRESS RESPONSE REGULATOR PROTEIN 1"/>
    <property type="match status" value="1"/>
</dbReference>
<keyword evidence="6" id="KW-1185">Reference proteome</keyword>
<proteinExistence type="predicted"/>
<dbReference type="STRING" id="332999.SAMN04488511_110131"/>
<dbReference type="InterPro" id="IPR011006">
    <property type="entry name" value="CheY-like_superfamily"/>
</dbReference>
<dbReference type="PROSITE" id="PS50110">
    <property type="entry name" value="RESPONSE_REGULATORY"/>
    <property type="match status" value="1"/>
</dbReference>
<feature type="domain" description="Response regulatory" evidence="4">
    <location>
        <begin position="16"/>
        <end position="131"/>
    </location>
</feature>
<dbReference type="SUPFAM" id="SSF52172">
    <property type="entry name" value="CheY-like"/>
    <property type="match status" value="1"/>
</dbReference>
<organism evidence="5 6">
    <name type="scientific">Pedobacter suwonensis</name>
    <dbReference type="NCBI Taxonomy" id="332999"/>
    <lineage>
        <taxon>Bacteria</taxon>
        <taxon>Pseudomonadati</taxon>
        <taxon>Bacteroidota</taxon>
        <taxon>Sphingobacteriia</taxon>
        <taxon>Sphingobacteriales</taxon>
        <taxon>Sphingobacteriaceae</taxon>
        <taxon>Pedobacter</taxon>
    </lineage>
</organism>
<name>A0A1I0TIR9_9SPHI</name>
<protein>
    <submittedName>
        <fullName evidence="5">CheY chemotaxis protein or a CheY-like REC (Receiver) domain</fullName>
    </submittedName>
</protein>
<dbReference type="OrthoDB" id="9789181at2"/>
<gene>
    <name evidence="5" type="ORF">SAMN04488511_110131</name>
</gene>
<dbReference type="InterPro" id="IPR001789">
    <property type="entry name" value="Sig_transdc_resp-reg_receiver"/>
</dbReference>
<dbReference type="Pfam" id="PF00072">
    <property type="entry name" value="Response_reg"/>
    <property type="match status" value="1"/>
</dbReference>
<dbReference type="PANTHER" id="PTHR44591:SF3">
    <property type="entry name" value="RESPONSE REGULATORY DOMAIN-CONTAINING PROTEIN"/>
    <property type="match status" value="1"/>
</dbReference>
<dbReference type="GO" id="GO:0000160">
    <property type="term" value="P:phosphorelay signal transduction system"/>
    <property type="evidence" value="ECO:0007669"/>
    <property type="project" value="InterPro"/>
</dbReference>
<accession>A0A1I0TIR9</accession>
<dbReference type="AlphaFoldDB" id="A0A1I0TIR9"/>